<dbReference type="CDD" id="cd21865">
    <property type="entry name" value="DEUBAD_NFRKB"/>
    <property type="match status" value="1"/>
</dbReference>
<dbReference type="Proteomes" id="UP001201812">
    <property type="component" value="Unassembled WGS sequence"/>
</dbReference>
<protein>
    <submittedName>
        <fullName evidence="2">Nuclear factor related to kappa-B-binding protein</fullName>
    </submittedName>
</protein>
<dbReference type="PANTHER" id="PTHR13052:SF3">
    <property type="entry name" value="NUCLEAR FACTOR RELATED TO KAPPA-B-BINDING PROTEIN"/>
    <property type="match status" value="1"/>
</dbReference>
<feature type="compositionally biased region" description="Low complexity" evidence="1">
    <location>
        <begin position="82"/>
        <end position="92"/>
    </location>
</feature>
<accession>A0AAD4MGS2</accession>
<reference evidence="2" key="1">
    <citation type="submission" date="2022-01" db="EMBL/GenBank/DDBJ databases">
        <title>Genome Sequence Resource for Two Populations of Ditylenchus destructor, the Migratory Endoparasitic Phytonematode.</title>
        <authorList>
            <person name="Zhang H."/>
            <person name="Lin R."/>
            <person name="Xie B."/>
        </authorList>
    </citation>
    <scope>NUCLEOTIDE SEQUENCE</scope>
    <source>
        <strain evidence="2">BazhouSP</strain>
    </source>
</reference>
<evidence type="ECO:0000256" key="1">
    <source>
        <dbReference type="SAM" id="MobiDB-lite"/>
    </source>
</evidence>
<organism evidence="2 3">
    <name type="scientific">Ditylenchus destructor</name>
    <dbReference type="NCBI Taxonomy" id="166010"/>
    <lineage>
        <taxon>Eukaryota</taxon>
        <taxon>Metazoa</taxon>
        <taxon>Ecdysozoa</taxon>
        <taxon>Nematoda</taxon>
        <taxon>Chromadorea</taxon>
        <taxon>Rhabditida</taxon>
        <taxon>Tylenchina</taxon>
        <taxon>Tylenchomorpha</taxon>
        <taxon>Sphaerularioidea</taxon>
        <taxon>Anguinidae</taxon>
        <taxon>Anguininae</taxon>
        <taxon>Ditylenchus</taxon>
    </lineage>
</organism>
<dbReference type="AlphaFoldDB" id="A0AAD4MGS2"/>
<sequence length="414" mass="46541">MAAARRTLRAKEDHQKTTNGQTLPASMDKESKPVDTAGPPPAKQRKTASSQPRAPRTTAKASSAKKSANLNTKMSVNMPGPSSASTSMDVSSVPVKDERPTTYLPLRRLCLGGETVDVPERLLNDEELFRDVITPSAYWSLSEQSRKHLRRFLPGPVNSKDDEEISLNCAFTENPNFCFGNPISKVFRKIKSGYFSGLHAADQVQLRDHRRVLYDHYIRHYYMNLLKKLLIGRQVILENATKSNMADKIEITPSNYMSKNRLKSAKELQKRAANRAQRMIHDCKNKVGESGTSSDDEEESDSSHVNLAPGAASTLHSKKFSEHDLDLHQPTRMKDVKELLKEYKHLRETEPDCPSLDISDITLEEVYDRVGICYQSEKNFAQSVSKSRTAKEERSATLPLTLSDVTVKTETMPF</sequence>
<proteinExistence type="predicted"/>
<name>A0AAD4MGS2_9BILA</name>
<keyword evidence="3" id="KW-1185">Reference proteome</keyword>
<evidence type="ECO:0000313" key="3">
    <source>
        <dbReference type="Proteomes" id="UP001201812"/>
    </source>
</evidence>
<evidence type="ECO:0000313" key="2">
    <source>
        <dbReference type="EMBL" id="KAI1693352.1"/>
    </source>
</evidence>
<feature type="region of interest" description="Disordered" evidence="1">
    <location>
        <begin position="273"/>
        <end position="308"/>
    </location>
</feature>
<feature type="compositionally biased region" description="Low complexity" evidence="1">
    <location>
        <begin position="59"/>
        <end position="68"/>
    </location>
</feature>
<gene>
    <name evidence="2" type="ORF">DdX_20714</name>
</gene>
<feature type="region of interest" description="Disordered" evidence="1">
    <location>
        <begin position="1"/>
        <end position="96"/>
    </location>
</feature>
<dbReference type="GO" id="GO:0031011">
    <property type="term" value="C:Ino80 complex"/>
    <property type="evidence" value="ECO:0007669"/>
    <property type="project" value="InterPro"/>
</dbReference>
<dbReference type="GO" id="GO:0002020">
    <property type="term" value="F:protease binding"/>
    <property type="evidence" value="ECO:0007669"/>
    <property type="project" value="TreeGrafter"/>
</dbReference>
<dbReference type="InterPro" id="IPR024867">
    <property type="entry name" value="NFRKB"/>
</dbReference>
<dbReference type="EMBL" id="JAKKPZ010000641">
    <property type="protein sequence ID" value="KAI1693352.1"/>
    <property type="molecule type" value="Genomic_DNA"/>
</dbReference>
<comment type="caution">
    <text evidence="2">The sequence shown here is derived from an EMBL/GenBank/DDBJ whole genome shotgun (WGS) entry which is preliminary data.</text>
</comment>
<dbReference type="PANTHER" id="PTHR13052">
    <property type="entry name" value="NFRKB-RELATED"/>
    <property type="match status" value="1"/>
</dbReference>